<dbReference type="Proteomes" id="UP000308901">
    <property type="component" value="Unassembled WGS sequence"/>
</dbReference>
<reference evidence="7 8" key="1">
    <citation type="submission" date="2019-05" db="EMBL/GenBank/DDBJ databases">
        <title>Arcobacter sp. nov., isolated from sea sediment.</title>
        <authorList>
            <person name="Kim W."/>
        </authorList>
    </citation>
    <scope>NUCLEOTIDE SEQUENCE [LARGE SCALE GENOMIC DNA]</scope>
    <source>
        <strain evidence="7 8">CAU 1517</strain>
    </source>
</reference>
<dbReference type="GO" id="GO:0030313">
    <property type="term" value="C:cell envelope"/>
    <property type="evidence" value="ECO:0007669"/>
    <property type="project" value="UniProtKB-SubCell"/>
</dbReference>
<dbReference type="PANTHER" id="PTHR35936:SF17">
    <property type="entry name" value="ARGININE-BINDING EXTRACELLULAR PROTEIN ARTP"/>
    <property type="match status" value="1"/>
</dbReference>
<feature type="chain" id="PRO_5024416835" evidence="5">
    <location>
        <begin position="20"/>
        <end position="289"/>
    </location>
</feature>
<dbReference type="InterPro" id="IPR001638">
    <property type="entry name" value="Solute-binding_3/MltF_N"/>
</dbReference>
<organism evidence="7 8">
    <name type="scientific">Arcobacter arenosus</name>
    <dbReference type="NCBI Taxonomy" id="2576037"/>
    <lineage>
        <taxon>Bacteria</taxon>
        <taxon>Pseudomonadati</taxon>
        <taxon>Campylobacterota</taxon>
        <taxon>Epsilonproteobacteria</taxon>
        <taxon>Campylobacterales</taxon>
        <taxon>Arcobacteraceae</taxon>
        <taxon>Arcobacter</taxon>
    </lineage>
</organism>
<dbReference type="AlphaFoldDB" id="A0A5R8Y0N9"/>
<dbReference type="PANTHER" id="PTHR35936">
    <property type="entry name" value="MEMBRANE-BOUND LYTIC MUREIN TRANSGLYCOSYLASE F"/>
    <property type="match status" value="1"/>
</dbReference>
<comment type="similarity">
    <text evidence="2 4">Belongs to the bacterial solute-binding protein 3 family.</text>
</comment>
<dbReference type="RefSeq" id="WP_138152321.1">
    <property type="nucleotide sequence ID" value="NZ_VANU01000003.1"/>
</dbReference>
<dbReference type="Gene3D" id="3.40.190.10">
    <property type="entry name" value="Periplasmic binding protein-like II"/>
    <property type="match status" value="3"/>
</dbReference>
<comment type="subcellular location">
    <subcellularLocation>
        <location evidence="1">Cell envelope</location>
    </subcellularLocation>
</comment>
<evidence type="ECO:0000313" key="7">
    <source>
        <dbReference type="EMBL" id="TLP38327.1"/>
    </source>
</evidence>
<dbReference type="InterPro" id="IPR018313">
    <property type="entry name" value="SBP_3_CS"/>
</dbReference>
<sequence length="289" mass="33385">MKILRLSVLFALLIVFANARSIEEIQESGYITIAVYKDFPPYSFTENNEIKGIDVELGKLLAKSLKVEAKWQLTGSDESLADDLRINIWKGNLIHKNYADVMFRVPYDYDYLRLRDKQTGELETDMVSIKGPYHSEKWVIATHKEKIPKITTLGIFAYHTIGVELDTLADNHLTGFARGLINKNVKHYFHFKDAIKDFKEGKLDAIAGLKSQLEYLLDFNNNKDKFYMTTKIPQAKSHWDIATAVHTSYRPLSYHIDGLISENYENRNIKKIFEKFGVNYLPPIARTQQ</sequence>
<evidence type="ECO:0000256" key="1">
    <source>
        <dbReference type="ARBA" id="ARBA00004196"/>
    </source>
</evidence>
<protein>
    <submittedName>
        <fullName evidence="7">Amino acid ABC transporter substrate-binding protein</fullName>
    </submittedName>
</protein>
<keyword evidence="3 5" id="KW-0732">Signal</keyword>
<evidence type="ECO:0000256" key="3">
    <source>
        <dbReference type="ARBA" id="ARBA00022729"/>
    </source>
</evidence>
<evidence type="ECO:0000256" key="4">
    <source>
        <dbReference type="RuleBase" id="RU003744"/>
    </source>
</evidence>
<dbReference type="PROSITE" id="PS01039">
    <property type="entry name" value="SBP_BACTERIAL_3"/>
    <property type="match status" value="1"/>
</dbReference>
<feature type="domain" description="Solute-binding protein family 3/N-terminal" evidence="6">
    <location>
        <begin position="30"/>
        <end position="279"/>
    </location>
</feature>
<comment type="caution">
    <text evidence="7">The sequence shown here is derived from an EMBL/GenBank/DDBJ whole genome shotgun (WGS) entry which is preliminary data.</text>
</comment>
<name>A0A5R8Y0N9_9BACT</name>
<feature type="signal peptide" evidence="5">
    <location>
        <begin position="1"/>
        <end position="19"/>
    </location>
</feature>
<dbReference type="EMBL" id="VANU01000003">
    <property type="protein sequence ID" value="TLP38327.1"/>
    <property type="molecule type" value="Genomic_DNA"/>
</dbReference>
<evidence type="ECO:0000313" key="8">
    <source>
        <dbReference type="Proteomes" id="UP000308901"/>
    </source>
</evidence>
<dbReference type="OrthoDB" id="5431130at2"/>
<dbReference type="SMART" id="SM00062">
    <property type="entry name" value="PBPb"/>
    <property type="match status" value="1"/>
</dbReference>
<evidence type="ECO:0000256" key="2">
    <source>
        <dbReference type="ARBA" id="ARBA00010333"/>
    </source>
</evidence>
<accession>A0A5R8Y0N9</accession>
<evidence type="ECO:0000259" key="6">
    <source>
        <dbReference type="SMART" id="SM00062"/>
    </source>
</evidence>
<proteinExistence type="inferred from homology"/>
<dbReference type="SUPFAM" id="SSF53850">
    <property type="entry name" value="Periplasmic binding protein-like II"/>
    <property type="match status" value="1"/>
</dbReference>
<gene>
    <name evidence="7" type="ORF">FDK22_07585</name>
</gene>
<keyword evidence="8" id="KW-1185">Reference proteome</keyword>
<evidence type="ECO:0000256" key="5">
    <source>
        <dbReference type="SAM" id="SignalP"/>
    </source>
</evidence>
<dbReference type="Pfam" id="PF00497">
    <property type="entry name" value="SBP_bac_3"/>
    <property type="match status" value="1"/>
</dbReference>